<gene>
    <name evidence="1" type="primary">Contig6899.g7382</name>
    <name evidence="1" type="ORF">STYLEM_20825</name>
</gene>
<keyword evidence="2" id="KW-1185">Reference proteome</keyword>
<sequence>MTSPLLYNQSQQRLGENHKKLKFDERASILNQHNKFQTKQVQKSGFFTFEIQQNEVLNEQAQIFDNCYSLNNSKSLSGLGNQLTDYQTSDNLTISQRMEQISDIGYLESKCYSDISQSDISIFAQSIKNFEQKPQIFKISQIYSDFIKYNTVRSYGHIIGRVVKDYLVIQKNILEQKPLESEAKFIVNEKIQEFAKNTSTFIESFKFQQQSIYQKYALNAKFYIGELINTDTQWVNYIFKLFCEIACFIIKNILETKNFLKYLFLRLASKKALAIQIAQLIENKNFTNMDYQCIKAILQNKDKYHCFQFPDSNSVIVTYKFIDYVLRKLIDEDRLESIIIAENILKEFKINTVVNQSSILIKQLHSILPSGLFIFNPELSSFNKIEIKNFPELKQVQLKGFGKKYEPDQIVGLEDYPHIKLALNEITNQLIEFYQDHKLKKQHRYPGIIEIIFQGMRVTSQRNMFRYQLLDLMHQELSDYERYHKQTSGMQHHLQY</sequence>
<organism evidence="1 2">
    <name type="scientific">Stylonychia lemnae</name>
    <name type="common">Ciliate</name>
    <dbReference type="NCBI Taxonomy" id="5949"/>
    <lineage>
        <taxon>Eukaryota</taxon>
        <taxon>Sar</taxon>
        <taxon>Alveolata</taxon>
        <taxon>Ciliophora</taxon>
        <taxon>Intramacronucleata</taxon>
        <taxon>Spirotrichea</taxon>
        <taxon>Stichotrichia</taxon>
        <taxon>Sporadotrichida</taxon>
        <taxon>Oxytrichidae</taxon>
        <taxon>Stylonychinae</taxon>
        <taxon>Stylonychia</taxon>
    </lineage>
</organism>
<evidence type="ECO:0000313" key="2">
    <source>
        <dbReference type="Proteomes" id="UP000039865"/>
    </source>
</evidence>
<reference evidence="1 2" key="1">
    <citation type="submission" date="2014-06" db="EMBL/GenBank/DDBJ databases">
        <authorList>
            <person name="Swart Estienne"/>
        </authorList>
    </citation>
    <scope>NUCLEOTIDE SEQUENCE [LARGE SCALE GENOMIC DNA]</scope>
    <source>
        <strain evidence="1 2">130c</strain>
    </source>
</reference>
<name>A0A078BBT2_STYLE</name>
<dbReference type="EMBL" id="CCKQ01019644">
    <property type="protein sequence ID" value="CDW91666.1"/>
    <property type="molecule type" value="Genomic_DNA"/>
</dbReference>
<accession>A0A078BBT2</accession>
<evidence type="ECO:0000313" key="1">
    <source>
        <dbReference type="EMBL" id="CDW91666.1"/>
    </source>
</evidence>
<dbReference type="Proteomes" id="UP000039865">
    <property type="component" value="Unassembled WGS sequence"/>
</dbReference>
<dbReference type="InParanoid" id="A0A078BBT2"/>
<proteinExistence type="predicted"/>
<protein>
    <submittedName>
        <fullName evidence="1">Uncharacterized protein</fullName>
    </submittedName>
</protein>
<dbReference type="AlphaFoldDB" id="A0A078BBT2"/>